<feature type="transmembrane region" description="Helical" evidence="6">
    <location>
        <begin position="206"/>
        <end position="226"/>
    </location>
</feature>
<dbReference type="InterPro" id="IPR036259">
    <property type="entry name" value="MFS_trans_sf"/>
</dbReference>
<dbReference type="Proteomes" id="UP000184245">
    <property type="component" value="Unassembled WGS sequence"/>
</dbReference>
<dbReference type="InterPro" id="IPR020846">
    <property type="entry name" value="MFS_dom"/>
</dbReference>
<evidence type="ECO:0000256" key="1">
    <source>
        <dbReference type="ARBA" id="ARBA00004651"/>
    </source>
</evidence>
<dbReference type="EMBL" id="FQVI01000003">
    <property type="protein sequence ID" value="SHE58660.1"/>
    <property type="molecule type" value="Genomic_DNA"/>
</dbReference>
<feature type="transmembrane region" description="Helical" evidence="6">
    <location>
        <begin position="271"/>
        <end position="288"/>
    </location>
</feature>
<organism evidence="8 9">
    <name type="scientific">Lactonifactor longoviformis DSM 17459</name>
    <dbReference type="NCBI Taxonomy" id="1122155"/>
    <lineage>
        <taxon>Bacteria</taxon>
        <taxon>Bacillati</taxon>
        <taxon>Bacillota</taxon>
        <taxon>Clostridia</taxon>
        <taxon>Eubacteriales</taxon>
        <taxon>Clostridiaceae</taxon>
        <taxon>Lactonifactor</taxon>
    </lineage>
</organism>
<dbReference type="GO" id="GO:0005886">
    <property type="term" value="C:plasma membrane"/>
    <property type="evidence" value="ECO:0007669"/>
    <property type="project" value="UniProtKB-SubCell"/>
</dbReference>
<dbReference type="GO" id="GO:0022857">
    <property type="term" value="F:transmembrane transporter activity"/>
    <property type="evidence" value="ECO:0007669"/>
    <property type="project" value="InterPro"/>
</dbReference>
<feature type="transmembrane region" description="Helical" evidence="6">
    <location>
        <begin position="91"/>
        <end position="113"/>
    </location>
</feature>
<evidence type="ECO:0000256" key="6">
    <source>
        <dbReference type="SAM" id="Phobius"/>
    </source>
</evidence>
<dbReference type="SUPFAM" id="SSF103473">
    <property type="entry name" value="MFS general substrate transporter"/>
    <property type="match status" value="1"/>
</dbReference>
<feature type="transmembrane region" description="Helical" evidence="6">
    <location>
        <begin position="294"/>
        <end position="320"/>
    </location>
</feature>
<feature type="transmembrane region" description="Helical" evidence="6">
    <location>
        <begin position="66"/>
        <end position="85"/>
    </location>
</feature>
<dbReference type="InterPro" id="IPR011701">
    <property type="entry name" value="MFS"/>
</dbReference>
<feature type="transmembrane region" description="Helical" evidence="6">
    <location>
        <begin position="125"/>
        <end position="145"/>
    </location>
</feature>
<feature type="transmembrane region" description="Helical" evidence="6">
    <location>
        <begin position="332"/>
        <end position="351"/>
    </location>
</feature>
<gene>
    <name evidence="8" type="ORF">SAMN02745158_00920</name>
</gene>
<keyword evidence="3 6" id="KW-0812">Transmembrane</keyword>
<comment type="subcellular location">
    <subcellularLocation>
        <location evidence="1">Cell membrane</location>
        <topology evidence="1">Multi-pass membrane protein</topology>
    </subcellularLocation>
</comment>
<dbReference type="Pfam" id="PF07690">
    <property type="entry name" value="MFS_1"/>
    <property type="match status" value="2"/>
</dbReference>
<keyword evidence="4 6" id="KW-1133">Transmembrane helix</keyword>
<keyword evidence="2" id="KW-0813">Transport</keyword>
<dbReference type="Gene3D" id="1.20.1250.20">
    <property type="entry name" value="MFS general substrate transporter like domains"/>
    <property type="match status" value="2"/>
</dbReference>
<evidence type="ECO:0000313" key="8">
    <source>
        <dbReference type="EMBL" id="SHE58660.1"/>
    </source>
</evidence>
<feature type="transmembrane region" description="Helical" evidence="6">
    <location>
        <begin position="363"/>
        <end position="385"/>
    </location>
</feature>
<reference evidence="8 9" key="1">
    <citation type="submission" date="2016-11" db="EMBL/GenBank/DDBJ databases">
        <authorList>
            <person name="Jaros S."/>
            <person name="Januszkiewicz K."/>
            <person name="Wedrychowicz H."/>
        </authorList>
    </citation>
    <scope>NUCLEOTIDE SEQUENCE [LARGE SCALE GENOMIC DNA]</scope>
    <source>
        <strain evidence="8 9">DSM 17459</strain>
    </source>
</reference>
<dbReference type="RefSeq" id="WP_072849408.1">
    <property type="nucleotide sequence ID" value="NZ_FQVI01000003.1"/>
</dbReference>
<evidence type="ECO:0000256" key="4">
    <source>
        <dbReference type="ARBA" id="ARBA00022989"/>
    </source>
</evidence>
<proteinExistence type="predicted"/>
<evidence type="ECO:0000256" key="2">
    <source>
        <dbReference type="ARBA" id="ARBA00022448"/>
    </source>
</evidence>
<evidence type="ECO:0000259" key="7">
    <source>
        <dbReference type="PROSITE" id="PS50850"/>
    </source>
</evidence>
<name>A0A1M4UPY9_9CLOT</name>
<sequence length="397" mass="42116">MLVLCVIAGSIAPFFQYCHGTLSDYIMETYSISYSQLSIINTAYSFACGVGLFIVGAMVEKRGCKFFTMLGIGIMVVGHAMFFFAPSYAVLIISRLVSGFGNACIYNAAYTLAVHWFNGTNKMGVATGAMTAADGIGTFCALYIFSLLLERLGISSGNISVIVFVVVVLVILILILKDPGIMDIDEASSAADESNKYDKAMNKNTIAHCIAVTGVLGGLGIANYWGPSMLVELGMSSSNAGLASTLFTAVGIVSSLLFGAISDKMGKRRPTMLIGGVGMVAGYILMIFGNQGGIVSIVVIGMICTGFCAYVVYPIGFALLSDTTQSSKIGPANGIIQGVSFLVGMFVFQQIVGVVKDFTDSYWIGLAFCAVLTLITNVILVRIFIREKDEVAKELAK</sequence>
<accession>A0A1M4UPY9</accession>
<keyword evidence="9" id="KW-1185">Reference proteome</keyword>
<feature type="transmembrane region" description="Helical" evidence="6">
    <location>
        <begin position="36"/>
        <end position="59"/>
    </location>
</feature>
<dbReference type="AlphaFoldDB" id="A0A1M4UPY9"/>
<protein>
    <submittedName>
        <fullName evidence="8">Sugar phosphate permease</fullName>
    </submittedName>
</protein>
<dbReference type="STRING" id="1122155.SAMN02745158_00920"/>
<feature type="domain" description="Major facilitator superfamily (MFS) profile" evidence="7">
    <location>
        <begin position="1"/>
        <end position="388"/>
    </location>
</feature>
<evidence type="ECO:0000313" key="9">
    <source>
        <dbReference type="Proteomes" id="UP000184245"/>
    </source>
</evidence>
<dbReference type="OrthoDB" id="8952229at2"/>
<feature type="transmembrane region" description="Helical" evidence="6">
    <location>
        <begin position="157"/>
        <end position="176"/>
    </location>
</feature>
<dbReference type="PROSITE" id="PS50850">
    <property type="entry name" value="MFS"/>
    <property type="match status" value="1"/>
</dbReference>
<evidence type="ECO:0000256" key="3">
    <source>
        <dbReference type="ARBA" id="ARBA00022692"/>
    </source>
</evidence>
<evidence type="ECO:0000256" key="5">
    <source>
        <dbReference type="ARBA" id="ARBA00023136"/>
    </source>
</evidence>
<dbReference type="PANTHER" id="PTHR42718:SF9">
    <property type="entry name" value="MAJOR FACILITATOR SUPERFAMILY MULTIDRUG TRANSPORTER MFSC"/>
    <property type="match status" value="1"/>
</dbReference>
<dbReference type="PANTHER" id="PTHR42718">
    <property type="entry name" value="MAJOR FACILITATOR SUPERFAMILY MULTIDRUG TRANSPORTER MFSC"/>
    <property type="match status" value="1"/>
</dbReference>
<feature type="transmembrane region" description="Helical" evidence="6">
    <location>
        <begin position="238"/>
        <end position="259"/>
    </location>
</feature>
<keyword evidence="5 6" id="KW-0472">Membrane</keyword>